<name>A0A1F7K262_9BACT</name>
<organism evidence="3 4">
    <name type="scientific">Candidatus Roizmanbacteria bacterium RIFOXYA1_FULL_41_12</name>
    <dbReference type="NCBI Taxonomy" id="1802082"/>
    <lineage>
        <taxon>Bacteria</taxon>
        <taxon>Candidatus Roizmaniibacteriota</taxon>
    </lineage>
</organism>
<evidence type="ECO:0000313" key="4">
    <source>
        <dbReference type="Proteomes" id="UP000178450"/>
    </source>
</evidence>
<keyword evidence="1" id="KW-0472">Membrane</keyword>
<evidence type="ECO:0000256" key="1">
    <source>
        <dbReference type="SAM" id="Phobius"/>
    </source>
</evidence>
<dbReference type="EMBL" id="MGBG01000025">
    <property type="protein sequence ID" value="OGK61959.1"/>
    <property type="molecule type" value="Genomic_DNA"/>
</dbReference>
<gene>
    <name evidence="3" type="ORF">A2209_04995</name>
</gene>
<dbReference type="SUPFAM" id="SSF53448">
    <property type="entry name" value="Nucleotide-diphospho-sugar transferases"/>
    <property type="match status" value="1"/>
</dbReference>
<dbReference type="PANTHER" id="PTHR22916:SF3">
    <property type="entry name" value="UDP-GLCNAC:BETAGAL BETA-1,3-N-ACETYLGLUCOSAMINYLTRANSFERASE-LIKE PROTEIN 1"/>
    <property type="match status" value="1"/>
</dbReference>
<reference evidence="3 4" key="1">
    <citation type="journal article" date="2016" name="Nat. Commun.">
        <title>Thousands of microbial genomes shed light on interconnected biogeochemical processes in an aquifer system.</title>
        <authorList>
            <person name="Anantharaman K."/>
            <person name="Brown C.T."/>
            <person name="Hug L.A."/>
            <person name="Sharon I."/>
            <person name="Castelle C.J."/>
            <person name="Probst A.J."/>
            <person name="Thomas B.C."/>
            <person name="Singh A."/>
            <person name="Wilkins M.J."/>
            <person name="Karaoz U."/>
            <person name="Brodie E.L."/>
            <person name="Williams K.H."/>
            <person name="Hubbard S.S."/>
            <person name="Banfield J.F."/>
        </authorList>
    </citation>
    <scope>NUCLEOTIDE SEQUENCE [LARGE SCALE GENOMIC DNA]</scope>
</reference>
<dbReference type="InterPro" id="IPR001173">
    <property type="entry name" value="Glyco_trans_2-like"/>
</dbReference>
<accession>A0A1F7K262</accession>
<keyword evidence="1" id="KW-1133">Transmembrane helix</keyword>
<dbReference type="GO" id="GO:0016758">
    <property type="term" value="F:hexosyltransferase activity"/>
    <property type="evidence" value="ECO:0007669"/>
    <property type="project" value="UniProtKB-ARBA"/>
</dbReference>
<dbReference type="Pfam" id="PF00535">
    <property type="entry name" value="Glycos_transf_2"/>
    <property type="match status" value="1"/>
</dbReference>
<evidence type="ECO:0000259" key="2">
    <source>
        <dbReference type="Pfam" id="PF00535"/>
    </source>
</evidence>
<evidence type="ECO:0000313" key="3">
    <source>
        <dbReference type="EMBL" id="OGK61959.1"/>
    </source>
</evidence>
<feature type="transmembrane region" description="Helical" evidence="1">
    <location>
        <begin position="299"/>
        <end position="318"/>
    </location>
</feature>
<feature type="transmembrane region" description="Helical" evidence="1">
    <location>
        <begin position="269"/>
        <end position="287"/>
    </location>
</feature>
<dbReference type="PANTHER" id="PTHR22916">
    <property type="entry name" value="GLYCOSYLTRANSFERASE"/>
    <property type="match status" value="1"/>
</dbReference>
<dbReference type="InterPro" id="IPR029044">
    <property type="entry name" value="Nucleotide-diphossugar_trans"/>
</dbReference>
<feature type="domain" description="Glycosyltransferase 2-like" evidence="2">
    <location>
        <begin position="8"/>
        <end position="139"/>
    </location>
</feature>
<sequence length="335" mass="37952">MTSLPSLSIIVPTLNAAAVLPKFLRELKSQEYPANKLELIVVDGGSSDSTREVAAKFGARVIDNPDRFAEPGVRRGIKAAKGSIITVLATDNFFKNRRAVSELVTIINQPNVAAVFSKQVSDGSDSIYTKYINTFTDPFSHYLYGSAANSRTFSNKYPVVINTKNYVVFNFKNSKQLPLLALAQGMTIWKKLLVNKHDLDDVAPLQDLIKKNKQIAYAKHVHLLHHTVRDLKHFWQKQCWSAKNAFENKQFGIASRQDFITQEQKIKSLLFPLYSLLILPALTWSIYKAIVDREPLWLLHSWLCFLTTMAIIYTLLMLKAIELTKQLSLSKISHK</sequence>
<proteinExistence type="predicted"/>
<dbReference type="AlphaFoldDB" id="A0A1F7K262"/>
<dbReference type="Proteomes" id="UP000178450">
    <property type="component" value="Unassembled WGS sequence"/>
</dbReference>
<keyword evidence="1" id="KW-0812">Transmembrane</keyword>
<protein>
    <recommendedName>
        <fullName evidence="2">Glycosyltransferase 2-like domain-containing protein</fullName>
    </recommendedName>
</protein>
<comment type="caution">
    <text evidence="3">The sequence shown here is derived from an EMBL/GenBank/DDBJ whole genome shotgun (WGS) entry which is preliminary data.</text>
</comment>
<dbReference type="Gene3D" id="3.90.550.10">
    <property type="entry name" value="Spore Coat Polysaccharide Biosynthesis Protein SpsA, Chain A"/>
    <property type="match status" value="1"/>
</dbReference>